<comment type="caution">
    <text evidence="1">The sequence shown here is derived from an EMBL/GenBank/DDBJ whole genome shotgun (WGS) entry which is preliminary data.</text>
</comment>
<keyword evidence="2" id="KW-1185">Reference proteome</keyword>
<dbReference type="RefSeq" id="WP_086274720.1">
    <property type="nucleotide sequence ID" value="NZ_NGKU01000001.1"/>
</dbReference>
<proteinExistence type="predicted"/>
<reference evidence="1 2" key="1">
    <citation type="submission" date="2017-05" db="EMBL/GenBank/DDBJ databases">
        <title>The Genome Sequence of Enterococcus sp. 8G7_MSG3316.</title>
        <authorList>
            <consortium name="The Broad Institute Genomics Platform"/>
            <consortium name="The Broad Institute Genomic Center for Infectious Diseases"/>
            <person name="Earl A."/>
            <person name="Manson A."/>
            <person name="Schwartman J."/>
            <person name="Gilmore M."/>
            <person name="Abouelleil A."/>
            <person name="Cao P."/>
            <person name="Chapman S."/>
            <person name="Cusick C."/>
            <person name="Shea T."/>
            <person name="Young S."/>
            <person name="Neafsey D."/>
            <person name="Nusbaum C."/>
            <person name="Birren B."/>
        </authorList>
    </citation>
    <scope>NUCLEOTIDE SEQUENCE [LARGE SCALE GENOMIC DNA]</scope>
    <source>
        <strain evidence="1 2">8G7_MSG3316</strain>
    </source>
</reference>
<accession>A0A242A805</accession>
<dbReference type="EMBL" id="NGKU01000001">
    <property type="protein sequence ID" value="OTN76743.1"/>
    <property type="molecule type" value="Genomic_DNA"/>
</dbReference>
<dbReference type="Proteomes" id="UP000195043">
    <property type="component" value="Unassembled WGS sequence"/>
</dbReference>
<protein>
    <submittedName>
        <fullName evidence="1">Uncharacterized protein</fullName>
    </submittedName>
</protein>
<organism evidence="1 2">
    <name type="scientific">Candidatus Enterococcus testudinis</name>
    <dbReference type="NCBI Taxonomy" id="1834191"/>
    <lineage>
        <taxon>Bacteria</taxon>
        <taxon>Bacillati</taxon>
        <taxon>Bacillota</taxon>
        <taxon>Bacilli</taxon>
        <taxon>Lactobacillales</taxon>
        <taxon>Enterococcaceae</taxon>
        <taxon>Enterococcus</taxon>
    </lineage>
</organism>
<evidence type="ECO:0000313" key="2">
    <source>
        <dbReference type="Proteomes" id="UP000195043"/>
    </source>
</evidence>
<name>A0A242A805_9ENTE</name>
<dbReference type="OrthoDB" id="2200291at2"/>
<dbReference type="AlphaFoldDB" id="A0A242A805"/>
<gene>
    <name evidence="1" type="ORF">A5886_001822</name>
</gene>
<sequence>MKNELTAEEWVLLADYMDKGERIFDFWKKDKNLTRNTKILRVAQRKFFQVASENRLGRNQ</sequence>
<dbReference type="STRING" id="1834191.A5886_001822"/>
<evidence type="ECO:0000313" key="1">
    <source>
        <dbReference type="EMBL" id="OTN76743.1"/>
    </source>
</evidence>